<dbReference type="AlphaFoldDB" id="A0A813J562"/>
<comment type="caution">
    <text evidence="1">The sequence shown here is derived from an EMBL/GenBank/DDBJ whole genome shotgun (WGS) entry which is preliminary data.</text>
</comment>
<dbReference type="Proteomes" id="UP000626109">
    <property type="component" value="Unassembled WGS sequence"/>
</dbReference>
<evidence type="ECO:0000313" key="2">
    <source>
        <dbReference type="Proteomes" id="UP000626109"/>
    </source>
</evidence>
<gene>
    <name evidence="1" type="ORF">PGLA2088_LOCUS15088</name>
</gene>
<organism evidence="1 2">
    <name type="scientific">Polarella glacialis</name>
    <name type="common">Dinoflagellate</name>
    <dbReference type="NCBI Taxonomy" id="89957"/>
    <lineage>
        <taxon>Eukaryota</taxon>
        <taxon>Sar</taxon>
        <taxon>Alveolata</taxon>
        <taxon>Dinophyceae</taxon>
        <taxon>Suessiales</taxon>
        <taxon>Suessiaceae</taxon>
        <taxon>Polarella</taxon>
    </lineage>
</organism>
<evidence type="ECO:0000313" key="1">
    <source>
        <dbReference type="EMBL" id="CAE8662917.1"/>
    </source>
</evidence>
<dbReference type="EMBL" id="CAJNNW010018454">
    <property type="protein sequence ID" value="CAE8662917.1"/>
    <property type="molecule type" value="Genomic_DNA"/>
</dbReference>
<sequence>MLKTDELGRSSAFMLDDFAMMVCRAREVALSIIAASLLFLFNRPFAYPSDHTLAVLPKVKASCFPCGKRQLTSCHSAGRRLVAYSHNNNNISRQAAVQQSSRMLEIPDPRGHSSSNSCTPSMPNEIAWIKLQITANNNKQEANHNKW</sequence>
<accession>A0A813J562</accession>
<reference evidence="1" key="1">
    <citation type="submission" date="2021-02" db="EMBL/GenBank/DDBJ databases">
        <authorList>
            <person name="Dougan E. K."/>
            <person name="Rhodes N."/>
            <person name="Thang M."/>
            <person name="Chan C."/>
        </authorList>
    </citation>
    <scope>NUCLEOTIDE SEQUENCE</scope>
</reference>
<protein>
    <submittedName>
        <fullName evidence="1">Uncharacterized protein</fullName>
    </submittedName>
</protein>
<proteinExistence type="predicted"/>
<name>A0A813J562_POLGL</name>